<dbReference type="InterPro" id="IPR005170">
    <property type="entry name" value="Transptr-assoc_dom"/>
</dbReference>
<dbReference type="AlphaFoldDB" id="A0A1G5RW28"/>
<dbReference type="InterPro" id="IPR016169">
    <property type="entry name" value="FAD-bd_PCMH_sub2"/>
</dbReference>
<dbReference type="Gene3D" id="3.30.465.10">
    <property type="match status" value="1"/>
</dbReference>
<dbReference type="Pfam" id="PF00571">
    <property type="entry name" value="CBS"/>
    <property type="match status" value="2"/>
</dbReference>
<name>A0A1G5RW28_PSEXY</name>
<accession>A0A1G5RW28</accession>
<keyword evidence="2" id="KW-0129">CBS domain</keyword>
<dbReference type="InterPro" id="IPR000644">
    <property type="entry name" value="CBS_dom"/>
</dbReference>
<gene>
    <name evidence="5" type="ORF">SAMN02910350_01168</name>
</gene>
<dbReference type="SMART" id="SM01091">
    <property type="entry name" value="CorC_HlyC"/>
    <property type="match status" value="1"/>
</dbReference>
<evidence type="ECO:0000259" key="4">
    <source>
        <dbReference type="SMART" id="SM01091"/>
    </source>
</evidence>
<evidence type="ECO:0000313" key="5">
    <source>
        <dbReference type="EMBL" id="SCZ78256.1"/>
    </source>
</evidence>
<organism evidence="5 6">
    <name type="scientific">Pseudobutyrivibrio xylanivorans</name>
    <dbReference type="NCBI Taxonomy" id="185007"/>
    <lineage>
        <taxon>Bacteria</taxon>
        <taxon>Bacillati</taxon>
        <taxon>Bacillota</taxon>
        <taxon>Clostridia</taxon>
        <taxon>Lachnospirales</taxon>
        <taxon>Lachnospiraceae</taxon>
        <taxon>Pseudobutyrivibrio</taxon>
    </lineage>
</organism>
<evidence type="ECO:0000313" key="6">
    <source>
        <dbReference type="Proteomes" id="UP000199428"/>
    </source>
</evidence>
<dbReference type="SUPFAM" id="SSF56176">
    <property type="entry name" value="FAD-binding/transporter-associated domain-like"/>
    <property type="match status" value="1"/>
</dbReference>
<dbReference type="InterPro" id="IPR044751">
    <property type="entry name" value="Ion_transp-like_CBS"/>
</dbReference>
<dbReference type="Proteomes" id="UP000199428">
    <property type="component" value="Unassembled WGS sequence"/>
</dbReference>
<dbReference type="InterPro" id="IPR036318">
    <property type="entry name" value="FAD-bd_PCMH-like_sf"/>
</dbReference>
<dbReference type="GO" id="GO:0050660">
    <property type="term" value="F:flavin adenine dinucleotide binding"/>
    <property type="evidence" value="ECO:0007669"/>
    <property type="project" value="InterPro"/>
</dbReference>
<evidence type="ECO:0000256" key="1">
    <source>
        <dbReference type="ARBA" id="ARBA00022737"/>
    </source>
</evidence>
<keyword evidence="1" id="KW-0677">Repeat</keyword>
<protein>
    <submittedName>
        <fullName evidence="5">Putative hemolysin</fullName>
    </submittedName>
</protein>
<dbReference type="Gene3D" id="3.10.580.10">
    <property type="entry name" value="CBS-domain"/>
    <property type="match status" value="1"/>
</dbReference>
<reference evidence="5 6" key="1">
    <citation type="submission" date="2016-10" db="EMBL/GenBank/DDBJ databases">
        <authorList>
            <person name="de Groot N.N."/>
        </authorList>
    </citation>
    <scope>NUCLEOTIDE SEQUENCE [LARGE SCALE GENOMIC DNA]</scope>
    <source>
        <strain evidence="5 6">DSM 10317</strain>
    </source>
</reference>
<feature type="transmembrane region" description="Helical" evidence="3">
    <location>
        <begin position="6"/>
        <end position="29"/>
    </location>
</feature>
<evidence type="ECO:0000256" key="2">
    <source>
        <dbReference type="ARBA" id="ARBA00023122"/>
    </source>
</evidence>
<sequence>MDDGSNPYIFIVLLAILVIAELIAIIILYRKSKQENVTEEDVISLVNEGHEDGNILASEAAMIQNIFEFSDTDVKDIMTHRKNIVAIDGELTLREAISFINDNNMSRYPVYLEDLDNIIGILHIKDILMYFDKDVDNVKIKDLQDLMSVAEFVPETHGINTLFAKMQSKKRHMVIVMDEYGQVSGILSLEDILEEIVGNIEDEHDEEEASIEIRTADSFMMDGSTTLEEVEEILGMNLSEDYETLNGYLISLLGKIPDDGSSFKLEDDNFTYYVKNVSEKVIGQVYVRRKSHVE</sequence>
<evidence type="ECO:0000256" key="3">
    <source>
        <dbReference type="SAM" id="Phobius"/>
    </source>
</evidence>
<proteinExistence type="predicted"/>
<feature type="domain" description="Transporter-associated" evidence="4">
    <location>
        <begin position="212"/>
        <end position="291"/>
    </location>
</feature>
<dbReference type="SUPFAM" id="SSF54631">
    <property type="entry name" value="CBS-domain pair"/>
    <property type="match status" value="1"/>
</dbReference>
<dbReference type="PANTHER" id="PTHR22777">
    <property type="entry name" value="HEMOLYSIN-RELATED"/>
    <property type="match status" value="1"/>
</dbReference>
<dbReference type="FunFam" id="3.10.580.10:FF:000002">
    <property type="entry name" value="Magnesium/cobalt efflux protein CorC"/>
    <property type="match status" value="1"/>
</dbReference>
<keyword evidence="3" id="KW-0812">Transmembrane</keyword>
<dbReference type="Pfam" id="PF03471">
    <property type="entry name" value="CorC_HlyC"/>
    <property type="match status" value="1"/>
</dbReference>
<keyword evidence="3" id="KW-1133">Transmembrane helix</keyword>
<dbReference type="EMBL" id="FMWK01000005">
    <property type="protein sequence ID" value="SCZ78256.1"/>
    <property type="molecule type" value="Genomic_DNA"/>
</dbReference>
<keyword evidence="3" id="KW-0472">Membrane</keyword>
<dbReference type="CDD" id="cd04590">
    <property type="entry name" value="CBS_pair_CorC_HlyC_assoc"/>
    <property type="match status" value="1"/>
</dbReference>
<dbReference type="PANTHER" id="PTHR22777:SF17">
    <property type="entry name" value="UPF0053 PROTEIN SLL0260"/>
    <property type="match status" value="1"/>
</dbReference>
<dbReference type="InterPro" id="IPR046342">
    <property type="entry name" value="CBS_dom_sf"/>
</dbReference>
<dbReference type="RefSeq" id="WP_090162046.1">
    <property type="nucleotide sequence ID" value="NZ_FMWK01000005.1"/>
</dbReference>